<keyword evidence="3" id="KW-1185">Reference proteome</keyword>
<dbReference type="HOGENOM" id="CLU_1591434_0_0_11"/>
<keyword evidence="1" id="KW-1133">Transmembrane helix</keyword>
<accession>C7MID0</accession>
<evidence type="ECO:0008006" key="4">
    <source>
        <dbReference type="Google" id="ProtNLM"/>
    </source>
</evidence>
<dbReference type="Proteomes" id="UP000001919">
    <property type="component" value="Chromosome"/>
</dbReference>
<feature type="transmembrane region" description="Helical" evidence="1">
    <location>
        <begin position="42"/>
        <end position="64"/>
    </location>
</feature>
<proteinExistence type="predicted"/>
<sequence>MAEIRYRALRTGWIRAALGGVVGFACLVMLGAGALLLTLDSVAGALGAVMCLVIVLLSIAMVLLGTRLQFTVDDAGLTLLHWVRSHRIPWEEVAVIEQTSAYWTSGAVVVVLKEPFGRRITALATTDRMAVYRGENVVSWGSPATEQRPPTRAAIDAHRRWLAGSSR</sequence>
<dbReference type="EMBL" id="CP001643">
    <property type="protein sequence ID" value="ACU84556.1"/>
    <property type="molecule type" value="Genomic_DNA"/>
</dbReference>
<gene>
    <name evidence="2" type="ordered locus">Bfae_06970</name>
</gene>
<reference evidence="2 3" key="1">
    <citation type="journal article" date="2009" name="Stand. Genomic Sci.">
        <title>Complete genome sequence of Brachybacterium faecium type strain (Schefferle 6-10).</title>
        <authorList>
            <person name="Lapidus A."/>
            <person name="Pukall R."/>
            <person name="Labuttii K."/>
            <person name="Copeland A."/>
            <person name="Del Rio T.G."/>
            <person name="Nolan M."/>
            <person name="Chen F."/>
            <person name="Lucas S."/>
            <person name="Tice H."/>
            <person name="Cheng J.F."/>
            <person name="Bruce D."/>
            <person name="Goodwin L."/>
            <person name="Pitluck S."/>
            <person name="Rohde M."/>
            <person name="Goker M."/>
            <person name="Pati A."/>
            <person name="Ivanova N."/>
            <person name="Mavrommatis K."/>
            <person name="Chen A."/>
            <person name="Palaniappan K."/>
            <person name="D'haeseleer P."/>
            <person name="Chain P."/>
            <person name="Bristow J."/>
            <person name="Eisen J.A."/>
            <person name="Markowitz V."/>
            <person name="Hugenholtz P."/>
            <person name="Kyrpides N.C."/>
            <person name="Klenk H.P."/>
        </authorList>
    </citation>
    <scope>NUCLEOTIDE SEQUENCE [LARGE SCALE GENOMIC DNA]</scope>
    <source>
        <strain evidence="3">ATCC 43885 / DSM 4810 / JCM 11609 / LMG 19847 / NBRC 14762 / NCIMB 9860 / 6-10</strain>
    </source>
</reference>
<dbReference type="eggNOG" id="ENOG5031E3R">
    <property type="taxonomic scope" value="Bacteria"/>
</dbReference>
<keyword evidence="1" id="KW-0812">Transmembrane</keyword>
<feature type="transmembrane region" description="Helical" evidence="1">
    <location>
        <begin position="12"/>
        <end position="36"/>
    </location>
</feature>
<dbReference type="AlphaFoldDB" id="C7MID0"/>
<keyword evidence="1" id="KW-0472">Membrane</keyword>
<dbReference type="KEGG" id="bfa:Bfae_06970"/>
<dbReference type="OrthoDB" id="4792701at2"/>
<dbReference type="PATRIC" id="fig|446465.5.peg.688"/>
<evidence type="ECO:0000313" key="3">
    <source>
        <dbReference type="Proteomes" id="UP000001919"/>
    </source>
</evidence>
<evidence type="ECO:0000256" key="1">
    <source>
        <dbReference type="SAM" id="Phobius"/>
    </source>
</evidence>
<protein>
    <recommendedName>
        <fullName evidence="4">PH domain-containing protein</fullName>
    </recommendedName>
</protein>
<dbReference type="PROSITE" id="PS51257">
    <property type="entry name" value="PROKAR_LIPOPROTEIN"/>
    <property type="match status" value="1"/>
</dbReference>
<evidence type="ECO:0000313" key="2">
    <source>
        <dbReference type="EMBL" id="ACU84556.1"/>
    </source>
</evidence>
<organism evidence="2 3">
    <name type="scientific">Brachybacterium faecium (strain ATCC 43885 / DSM 4810 / JCM 11609 / LMG 19847 / NBRC 14762 / NCIMB 9860 / 6-10)</name>
    <dbReference type="NCBI Taxonomy" id="446465"/>
    <lineage>
        <taxon>Bacteria</taxon>
        <taxon>Bacillati</taxon>
        <taxon>Actinomycetota</taxon>
        <taxon>Actinomycetes</taxon>
        <taxon>Micrococcales</taxon>
        <taxon>Dermabacteraceae</taxon>
        <taxon>Brachybacterium</taxon>
    </lineage>
</organism>
<name>C7MID0_BRAFD</name>
<dbReference type="STRING" id="446465.Bfae_06970"/>